<feature type="region of interest" description="Disordered" evidence="1">
    <location>
        <begin position="1"/>
        <end position="31"/>
    </location>
</feature>
<dbReference type="HOGENOM" id="CLU_2097282_0_0_1"/>
<dbReference type="AlphaFoldDB" id="B0D1V5"/>
<dbReference type="EMBL" id="DS547095">
    <property type="protein sequence ID" value="EDR12056.1"/>
    <property type="molecule type" value="Genomic_DNA"/>
</dbReference>
<keyword evidence="3" id="KW-1185">Reference proteome</keyword>
<feature type="compositionally biased region" description="Polar residues" evidence="1">
    <location>
        <begin position="9"/>
        <end position="21"/>
    </location>
</feature>
<name>B0D1V5_LACBS</name>
<dbReference type="Proteomes" id="UP000001194">
    <property type="component" value="Unassembled WGS sequence"/>
</dbReference>
<dbReference type="InParanoid" id="B0D1V5"/>
<dbReference type="GeneID" id="6073571"/>
<protein>
    <submittedName>
        <fullName evidence="2">Predicted protein</fullName>
    </submittedName>
</protein>
<proteinExistence type="predicted"/>
<evidence type="ECO:0000256" key="1">
    <source>
        <dbReference type="SAM" id="MobiDB-lite"/>
    </source>
</evidence>
<dbReference type="OrthoDB" id="3069314at2759"/>
<dbReference type="KEGG" id="lbc:LACBIDRAFT_314227"/>
<gene>
    <name evidence="2" type="ORF">LACBIDRAFT_314227</name>
</gene>
<accession>B0D1V5</accession>
<evidence type="ECO:0000313" key="3">
    <source>
        <dbReference type="Proteomes" id="UP000001194"/>
    </source>
</evidence>
<organism evidence="3">
    <name type="scientific">Laccaria bicolor (strain S238N-H82 / ATCC MYA-4686)</name>
    <name type="common">Bicoloured deceiver</name>
    <name type="synonym">Laccaria laccata var. bicolor</name>
    <dbReference type="NCBI Taxonomy" id="486041"/>
    <lineage>
        <taxon>Eukaryota</taxon>
        <taxon>Fungi</taxon>
        <taxon>Dikarya</taxon>
        <taxon>Basidiomycota</taxon>
        <taxon>Agaricomycotina</taxon>
        <taxon>Agaricomycetes</taxon>
        <taxon>Agaricomycetidae</taxon>
        <taxon>Agaricales</taxon>
        <taxon>Agaricineae</taxon>
        <taxon>Hydnangiaceae</taxon>
        <taxon>Laccaria</taxon>
    </lineage>
</organism>
<evidence type="ECO:0000313" key="2">
    <source>
        <dbReference type="EMBL" id="EDR12056.1"/>
    </source>
</evidence>
<reference evidence="2 3" key="1">
    <citation type="journal article" date="2008" name="Nature">
        <title>The genome of Laccaria bicolor provides insights into mycorrhizal symbiosis.</title>
        <authorList>
            <person name="Martin F."/>
            <person name="Aerts A."/>
            <person name="Ahren D."/>
            <person name="Brun A."/>
            <person name="Danchin E.G.J."/>
            <person name="Duchaussoy F."/>
            <person name="Gibon J."/>
            <person name="Kohler A."/>
            <person name="Lindquist E."/>
            <person name="Pereda V."/>
            <person name="Salamov A."/>
            <person name="Shapiro H.J."/>
            <person name="Wuyts J."/>
            <person name="Blaudez D."/>
            <person name="Buee M."/>
            <person name="Brokstein P."/>
            <person name="Canbaeck B."/>
            <person name="Cohen D."/>
            <person name="Courty P.E."/>
            <person name="Coutinho P.M."/>
            <person name="Delaruelle C."/>
            <person name="Detter J.C."/>
            <person name="Deveau A."/>
            <person name="DiFazio S."/>
            <person name="Duplessis S."/>
            <person name="Fraissinet-Tachet L."/>
            <person name="Lucic E."/>
            <person name="Frey-Klett P."/>
            <person name="Fourrey C."/>
            <person name="Feussner I."/>
            <person name="Gay G."/>
            <person name="Grimwood J."/>
            <person name="Hoegger P.J."/>
            <person name="Jain P."/>
            <person name="Kilaru S."/>
            <person name="Labbe J."/>
            <person name="Lin Y.C."/>
            <person name="Legue V."/>
            <person name="Le Tacon F."/>
            <person name="Marmeisse R."/>
            <person name="Melayah D."/>
            <person name="Montanini B."/>
            <person name="Muratet M."/>
            <person name="Nehls U."/>
            <person name="Niculita-Hirzel H."/>
            <person name="Oudot-Le Secq M.P."/>
            <person name="Peter M."/>
            <person name="Quesneville H."/>
            <person name="Rajashekar B."/>
            <person name="Reich M."/>
            <person name="Rouhier N."/>
            <person name="Schmutz J."/>
            <person name="Yin T."/>
            <person name="Chalot M."/>
            <person name="Henrissat B."/>
            <person name="Kuees U."/>
            <person name="Lucas S."/>
            <person name="Van de Peer Y."/>
            <person name="Podila G.K."/>
            <person name="Polle A."/>
            <person name="Pukkila P.J."/>
            <person name="Richardson P.M."/>
            <person name="Rouze P."/>
            <person name="Sanders I.R."/>
            <person name="Stajich J.E."/>
            <person name="Tunlid A."/>
            <person name="Tuskan G."/>
            <person name="Grigoriev I.V."/>
        </authorList>
    </citation>
    <scope>NUCLEOTIDE SEQUENCE [LARGE SCALE GENOMIC DNA]</scope>
    <source>
        <strain evidence="3">S238N-H82 / ATCC MYA-4686</strain>
    </source>
</reference>
<sequence>MRRQIAVSDHSSVATQPNHNPVRNPRSESPPDILAKLERETAELTHFLKSCTPDMSQYLHHFIGFGCKNKKFLSVANTWDDKEVKGFLKGVSDRGEVPMTPMEMLVLKNHLRRYFT</sequence>
<dbReference type="RefSeq" id="XP_001877953.1">
    <property type="nucleotide sequence ID" value="XM_001877918.1"/>
</dbReference>